<name>A0A6S6ZUU8_9BURK</name>
<dbReference type="EMBL" id="CADIJO010000005">
    <property type="protein sequence ID" value="CAB3687139.1"/>
    <property type="molecule type" value="Genomic_DNA"/>
</dbReference>
<dbReference type="CDD" id="cd07035">
    <property type="entry name" value="TPP_PYR_POX_like"/>
    <property type="match status" value="1"/>
</dbReference>
<dbReference type="GO" id="GO:0003984">
    <property type="term" value="F:acetolactate synthase activity"/>
    <property type="evidence" value="ECO:0007669"/>
    <property type="project" value="UniProtKB-EC"/>
</dbReference>
<dbReference type="Pfam" id="PF02775">
    <property type="entry name" value="TPP_enzyme_C"/>
    <property type="match status" value="1"/>
</dbReference>
<feature type="domain" description="Thiamine pyrophosphate enzyme N-terminal TPP-binding" evidence="6">
    <location>
        <begin position="10"/>
        <end position="124"/>
    </location>
</feature>
<dbReference type="GO" id="GO:0030976">
    <property type="term" value="F:thiamine pyrophosphate binding"/>
    <property type="evidence" value="ECO:0007669"/>
    <property type="project" value="InterPro"/>
</dbReference>
<dbReference type="Gene3D" id="3.40.50.1220">
    <property type="entry name" value="TPP-binding domain"/>
    <property type="match status" value="1"/>
</dbReference>
<dbReference type="Gene3D" id="3.40.50.970">
    <property type="match status" value="2"/>
</dbReference>
<dbReference type="GO" id="GO:0009099">
    <property type="term" value="P:L-valine biosynthetic process"/>
    <property type="evidence" value="ECO:0007669"/>
    <property type="project" value="TreeGrafter"/>
</dbReference>
<feature type="domain" description="Thiamine pyrophosphate enzyme TPP-binding" evidence="5">
    <location>
        <begin position="391"/>
        <end position="541"/>
    </location>
</feature>
<dbReference type="InterPro" id="IPR029061">
    <property type="entry name" value="THDP-binding"/>
</dbReference>
<evidence type="ECO:0000256" key="3">
    <source>
        <dbReference type="RuleBase" id="RU362132"/>
    </source>
</evidence>
<sequence length="571" mass="61677">MTAVSPLARNGGQILMQQLRIHGTRRIFMIPGESYLPCIDALNEHRGAIEPIVCRQESGAAYMAEAYGKLTGEPGVCFVTRGPGATNASIGVHTAFQDSTPMILFVGQVGNDFYEREAFQEIDYRRMFGQMAKWVAQIDRTDRIPEFVARAYATATSGRPGPVVLALPEDTLWGTASVPDLPPYPRIVAHPGEPDLDRLRQLLDAAERPVMVVGGSGWTGEAIGQIAAFAERFELPVGTAWRRLECFDQRHANAAGQVGWGMTDALRARIQSADLILAVGTRLGEATTEGYQLVQSPQPRQRLIHVYPDAQELGRVYAPTQAIVASVTGFAQAVARLQPGHAKPRGDAVRQAHAEYLDALAPLPAPGPLSLDTIAVQANQRLPADACVTVGAGNYALYPHRYRQFAGPGTSLAPTVGAMGYGLPAAVSAKLEHPGKTVVCYAGDGCFQMNLQELGVAQQYRLGIVVLVFNNGMWGTIRAHQEREFPGRPIALGFENPDFTQIVRGYGGYGEAVERTEDFAAAFDRALAYADREQRPALLEIRYDADGIAPGQTLTSIRTAALARHAAAPSH</sequence>
<gene>
    <name evidence="7" type="primary">ilvG_1</name>
    <name evidence="7" type="ORF">LMG3458_01935</name>
</gene>
<dbReference type="GO" id="GO:0000287">
    <property type="term" value="F:magnesium ion binding"/>
    <property type="evidence" value="ECO:0007669"/>
    <property type="project" value="InterPro"/>
</dbReference>
<dbReference type="AlphaFoldDB" id="A0A6S6ZUU8"/>
<dbReference type="PANTHER" id="PTHR18968:SF120">
    <property type="entry name" value="ACETOLACTATE SYNTHASE LARGE SUBUNIT"/>
    <property type="match status" value="1"/>
</dbReference>
<comment type="similarity">
    <text evidence="1 3">Belongs to the TPP enzyme family.</text>
</comment>
<keyword evidence="7" id="KW-0808">Transferase</keyword>
<dbReference type="InterPro" id="IPR012000">
    <property type="entry name" value="Thiamin_PyroP_enz_cen_dom"/>
</dbReference>
<dbReference type="FunFam" id="3.40.50.970:FF:000007">
    <property type="entry name" value="Acetolactate synthase"/>
    <property type="match status" value="1"/>
</dbReference>
<evidence type="ECO:0000313" key="7">
    <source>
        <dbReference type="EMBL" id="CAB3687139.1"/>
    </source>
</evidence>
<feature type="domain" description="Thiamine pyrophosphate enzyme central" evidence="4">
    <location>
        <begin position="197"/>
        <end position="333"/>
    </location>
</feature>
<dbReference type="Proteomes" id="UP000494111">
    <property type="component" value="Unassembled WGS sequence"/>
</dbReference>
<evidence type="ECO:0000256" key="2">
    <source>
        <dbReference type="ARBA" id="ARBA00023052"/>
    </source>
</evidence>
<dbReference type="InterPro" id="IPR012001">
    <property type="entry name" value="Thiamin_PyroP_enz_TPP-bd_dom"/>
</dbReference>
<dbReference type="SUPFAM" id="SSF52467">
    <property type="entry name" value="DHS-like NAD/FAD-binding domain"/>
    <property type="match status" value="1"/>
</dbReference>
<dbReference type="InterPro" id="IPR011766">
    <property type="entry name" value="TPP_enzyme_TPP-bd"/>
</dbReference>
<proteinExistence type="inferred from homology"/>
<dbReference type="GO" id="GO:0005948">
    <property type="term" value="C:acetolactate synthase complex"/>
    <property type="evidence" value="ECO:0007669"/>
    <property type="project" value="TreeGrafter"/>
</dbReference>
<evidence type="ECO:0000313" key="8">
    <source>
        <dbReference type="Proteomes" id="UP000494111"/>
    </source>
</evidence>
<accession>A0A6S6ZUU8</accession>
<evidence type="ECO:0000259" key="5">
    <source>
        <dbReference type="Pfam" id="PF02775"/>
    </source>
</evidence>
<dbReference type="Pfam" id="PF00205">
    <property type="entry name" value="TPP_enzyme_M"/>
    <property type="match status" value="1"/>
</dbReference>
<organism evidence="7 8">
    <name type="scientific">Achromobacter deleyi</name>
    <dbReference type="NCBI Taxonomy" id="1353891"/>
    <lineage>
        <taxon>Bacteria</taxon>
        <taxon>Pseudomonadati</taxon>
        <taxon>Pseudomonadota</taxon>
        <taxon>Betaproteobacteria</taxon>
        <taxon>Burkholderiales</taxon>
        <taxon>Alcaligenaceae</taxon>
        <taxon>Achromobacter</taxon>
    </lineage>
</organism>
<dbReference type="Pfam" id="PF02776">
    <property type="entry name" value="TPP_enzyme_N"/>
    <property type="match status" value="1"/>
</dbReference>
<reference evidence="7 8" key="1">
    <citation type="submission" date="2020-04" db="EMBL/GenBank/DDBJ databases">
        <authorList>
            <person name="De Canck E."/>
        </authorList>
    </citation>
    <scope>NUCLEOTIDE SEQUENCE [LARGE SCALE GENOMIC DNA]</scope>
    <source>
        <strain evidence="7 8">LMG 3458</strain>
    </source>
</reference>
<keyword evidence="2 3" id="KW-0786">Thiamine pyrophosphate</keyword>
<dbReference type="EC" id="2.2.1.6" evidence="7"/>
<protein>
    <submittedName>
        <fullName evidence="7">Acetolactate synthase isozyme 2 large subunit</fullName>
        <ecNumber evidence="7">2.2.1.6</ecNumber>
    </submittedName>
</protein>
<dbReference type="InterPro" id="IPR029035">
    <property type="entry name" value="DHS-like_NAD/FAD-binding_dom"/>
</dbReference>
<dbReference type="GO" id="GO:0009097">
    <property type="term" value="P:isoleucine biosynthetic process"/>
    <property type="evidence" value="ECO:0007669"/>
    <property type="project" value="TreeGrafter"/>
</dbReference>
<evidence type="ECO:0000259" key="4">
    <source>
        <dbReference type="Pfam" id="PF00205"/>
    </source>
</evidence>
<dbReference type="CDD" id="cd00568">
    <property type="entry name" value="TPP_enzymes"/>
    <property type="match status" value="1"/>
</dbReference>
<dbReference type="PANTHER" id="PTHR18968">
    <property type="entry name" value="THIAMINE PYROPHOSPHATE ENZYMES"/>
    <property type="match status" value="1"/>
</dbReference>
<evidence type="ECO:0000259" key="6">
    <source>
        <dbReference type="Pfam" id="PF02776"/>
    </source>
</evidence>
<evidence type="ECO:0000256" key="1">
    <source>
        <dbReference type="ARBA" id="ARBA00007812"/>
    </source>
</evidence>
<dbReference type="NCBIfam" id="NF006052">
    <property type="entry name" value="PRK08199.1"/>
    <property type="match status" value="1"/>
</dbReference>
<dbReference type="GO" id="GO:0050660">
    <property type="term" value="F:flavin adenine dinucleotide binding"/>
    <property type="evidence" value="ECO:0007669"/>
    <property type="project" value="TreeGrafter"/>
</dbReference>
<dbReference type="SUPFAM" id="SSF52518">
    <property type="entry name" value="Thiamin diphosphate-binding fold (THDP-binding)"/>
    <property type="match status" value="2"/>
</dbReference>
<dbReference type="InterPro" id="IPR045229">
    <property type="entry name" value="TPP_enz"/>
</dbReference>
<dbReference type="RefSeq" id="WP_175192578.1">
    <property type="nucleotide sequence ID" value="NZ_CADIJO010000005.1"/>
</dbReference>